<protein>
    <recommendedName>
        <fullName evidence="4">F-box domain-containing protein</fullName>
    </recommendedName>
</protein>
<dbReference type="OrthoDB" id="3644764at2759"/>
<reference evidence="2 3" key="1">
    <citation type="journal article" date="2012" name="PLoS Pathog.">
        <title>Diverse lifestyles and strategies of plant pathogenesis encoded in the genomes of eighteen Dothideomycetes fungi.</title>
        <authorList>
            <person name="Ohm R.A."/>
            <person name="Feau N."/>
            <person name="Henrissat B."/>
            <person name="Schoch C.L."/>
            <person name="Horwitz B.A."/>
            <person name="Barry K.W."/>
            <person name="Condon B.J."/>
            <person name="Copeland A.C."/>
            <person name="Dhillon B."/>
            <person name="Glaser F."/>
            <person name="Hesse C.N."/>
            <person name="Kosti I."/>
            <person name="LaButti K."/>
            <person name="Lindquist E.A."/>
            <person name="Lucas S."/>
            <person name="Salamov A.A."/>
            <person name="Bradshaw R.E."/>
            <person name="Ciuffetti L."/>
            <person name="Hamelin R.C."/>
            <person name="Kema G.H.J."/>
            <person name="Lawrence C."/>
            <person name="Scott J.A."/>
            <person name="Spatafora J.W."/>
            <person name="Turgeon B.G."/>
            <person name="de Wit P.J.G.M."/>
            <person name="Zhong S."/>
            <person name="Goodwin S.B."/>
            <person name="Grigoriev I.V."/>
        </authorList>
    </citation>
    <scope>NUCLEOTIDE SEQUENCE [LARGE SCALE GENOMIC DNA]</scope>
    <source>
        <strain evidence="2 3">SO2202</strain>
    </source>
</reference>
<organism evidence="2 3">
    <name type="scientific">Sphaerulina musiva (strain SO2202)</name>
    <name type="common">Poplar stem canker fungus</name>
    <name type="synonym">Septoria musiva</name>
    <dbReference type="NCBI Taxonomy" id="692275"/>
    <lineage>
        <taxon>Eukaryota</taxon>
        <taxon>Fungi</taxon>
        <taxon>Dikarya</taxon>
        <taxon>Ascomycota</taxon>
        <taxon>Pezizomycotina</taxon>
        <taxon>Dothideomycetes</taxon>
        <taxon>Dothideomycetidae</taxon>
        <taxon>Mycosphaerellales</taxon>
        <taxon>Mycosphaerellaceae</taxon>
        <taxon>Sphaerulina</taxon>
    </lineage>
</organism>
<dbReference type="AlphaFoldDB" id="M3CX84"/>
<dbReference type="RefSeq" id="XP_016756402.1">
    <property type="nucleotide sequence ID" value="XM_016900927.1"/>
</dbReference>
<name>M3CX84_SPHMS</name>
<keyword evidence="3" id="KW-1185">Reference proteome</keyword>
<evidence type="ECO:0000313" key="3">
    <source>
        <dbReference type="Proteomes" id="UP000016931"/>
    </source>
</evidence>
<evidence type="ECO:0000256" key="1">
    <source>
        <dbReference type="SAM" id="MobiDB-lite"/>
    </source>
</evidence>
<feature type="region of interest" description="Disordered" evidence="1">
    <location>
        <begin position="217"/>
        <end position="239"/>
    </location>
</feature>
<sequence length="352" mass="40427">MSTSANSQTAARTIDITPSSFASLPPTQNTSLQQPTAHQRFLNNPRHLKRLFTHTTLKSLLACQRVCKLWNQIITSSHACKEKLFLTSSPPRSLDCIHYYCQQQQQQPRLNPLLTQVNESISHLHPVYDSFLSESVNNNTLILTWKGSFYTPQIFFPRASNPSLGNVSVPADADADRQLGEEKEEIGIEFQLRRLSRFEVCFLSLRHYHHCQNYENHQHEVEKGGSKKKTSANNKKKDLDDLIFPGPEASLWNMYLCQPPPSSVNVTVWKAEEEYLEGDAEAGWSRQSGSTSGYVTERFMIHKAWTMREIFERMDEARSRARSKDEKVEDISSLMKRKRKGSVVKDLLLLRR</sequence>
<dbReference type="GeneID" id="27898064"/>
<dbReference type="HOGENOM" id="CLU_787938_0_0_1"/>
<dbReference type="Proteomes" id="UP000016931">
    <property type="component" value="Unassembled WGS sequence"/>
</dbReference>
<evidence type="ECO:0008006" key="4">
    <source>
        <dbReference type="Google" id="ProtNLM"/>
    </source>
</evidence>
<evidence type="ECO:0000313" key="2">
    <source>
        <dbReference type="EMBL" id="EMF08281.1"/>
    </source>
</evidence>
<dbReference type="eggNOG" id="ENOG502RI5G">
    <property type="taxonomic scope" value="Eukaryota"/>
</dbReference>
<proteinExistence type="predicted"/>
<dbReference type="EMBL" id="KB456271">
    <property type="protein sequence ID" value="EMF08281.1"/>
    <property type="molecule type" value="Genomic_DNA"/>
</dbReference>
<accession>M3CX84</accession>
<dbReference type="SUPFAM" id="SSF81383">
    <property type="entry name" value="F-box domain"/>
    <property type="match status" value="1"/>
</dbReference>
<dbReference type="InterPro" id="IPR036047">
    <property type="entry name" value="F-box-like_dom_sf"/>
</dbReference>
<gene>
    <name evidence="2" type="ORF">SEPMUDRAFT_111645</name>
</gene>